<reference evidence="1" key="1">
    <citation type="submission" date="2024-09" db="EMBL/GenBank/DDBJ databases">
        <title>Black Yeasts Isolated from many extreme environments.</title>
        <authorList>
            <person name="Coleine C."/>
            <person name="Stajich J.E."/>
            <person name="Selbmann L."/>
        </authorList>
    </citation>
    <scope>NUCLEOTIDE SEQUENCE</scope>
    <source>
        <strain evidence="1">CCFEE 5737</strain>
    </source>
</reference>
<gene>
    <name evidence="1" type="ORF">LTS18_003516</name>
</gene>
<comment type="caution">
    <text evidence="1">The sequence shown here is derived from an EMBL/GenBank/DDBJ whole genome shotgun (WGS) entry which is preliminary data.</text>
</comment>
<sequence>MDRKSTNYNRNERPPPSYADNGQSLYNATSNKRTRLPPLSGANLAPLSPRDSRQITHPYVSSWTVNANQTPLGPKNIRQMATSNEATGPAGTSPDTASDASETDRRSVSGRDDSLVPQISVQQPTEGDKDFREVLLCTAEQDGNRNSTLHHTIGNAPSTPLTPPSTSTLPTNTPLHALFAALPLNPRHQPDPYTSVAKAQPPLLATQKIHLNWSLHSIHSVIPAKYRSNHSNWSGVLLWQLLAKLSQYTRGDVAYATALIGLAVEWRKAREVEGLEKLDGLEKAVSEGRLGEEQAEKERGLVLEGIGWTGTVAGQSRKGGERKGVKRSLGKAELVRMREQKVRQWMLKDEDVYEILLFLEKGGKAGFERGGGLEDSRGAVSDSDEGQGKKRKRS</sequence>
<keyword evidence="2" id="KW-1185">Reference proteome</keyword>
<proteinExistence type="predicted"/>
<evidence type="ECO:0000313" key="2">
    <source>
        <dbReference type="Proteomes" id="UP001186974"/>
    </source>
</evidence>
<evidence type="ECO:0000313" key="1">
    <source>
        <dbReference type="EMBL" id="KAK3079951.1"/>
    </source>
</evidence>
<dbReference type="Proteomes" id="UP001186974">
    <property type="component" value="Unassembled WGS sequence"/>
</dbReference>
<organism evidence="1 2">
    <name type="scientific">Coniosporium uncinatum</name>
    <dbReference type="NCBI Taxonomy" id="93489"/>
    <lineage>
        <taxon>Eukaryota</taxon>
        <taxon>Fungi</taxon>
        <taxon>Dikarya</taxon>
        <taxon>Ascomycota</taxon>
        <taxon>Pezizomycotina</taxon>
        <taxon>Dothideomycetes</taxon>
        <taxon>Dothideomycetes incertae sedis</taxon>
        <taxon>Coniosporium</taxon>
    </lineage>
</organism>
<accession>A0ACC3DTG3</accession>
<name>A0ACC3DTG3_9PEZI</name>
<protein>
    <submittedName>
        <fullName evidence="1">Uncharacterized protein</fullName>
    </submittedName>
</protein>
<dbReference type="EMBL" id="JAWDJW010000829">
    <property type="protein sequence ID" value="KAK3079951.1"/>
    <property type="molecule type" value="Genomic_DNA"/>
</dbReference>